<proteinExistence type="predicted"/>
<evidence type="ECO:0000259" key="4">
    <source>
        <dbReference type="Pfam" id="PF02974"/>
    </source>
</evidence>
<reference evidence="5 7" key="3">
    <citation type="submission" date="2019-07" db="EMBL/GenBank/DDBJ databases">
        <title>Whole genome shotgun sequence of Methylobacterium oxalidis NBRC 107715.</title>
        <authorList>
            <person name="Hosoyama A."/>
            <person name="Uohara A."/>
            <person name="Ohji S."/>
            <person name="Ichikawa N."/>
        </authorList>
    </citation>
    <scope>NUCLEOTIDE SEQUENCE [LARGE SCALE GENOMIC DNA]</scope>
    <source>
        <strain evidence="5 7">NBRC 107715</strain>
    </source>
</reference>
<dbReference type="GO" id="GO:0004866">
    <property type="term" value="F:endopeptidase inhibitor activity"/>
    <property type="evidence" value="ECO:0007669"/>
    <property type="project" value="InterPro"/>
</dbReference>
<dbReference type="Pfam" id="PF02974">
    <property type="entry name" value="Inh"/>
    <property type="match status" value="2"/>
</dbReference>
<dbReference type="Proteomes" id="UP001156856">
    <property type="component" value="Unassembled WGS sequence"/>
</dbReference>
<dbReference type="Proteomes" id="UP000321960">
    <property type="component" value="Unassembled WGS sequence"/>
</dbReference>
<keyword evidence="8" id="KW-1185">Reference proteome</keyword>
<dbReference type="InterPro" id="IPR016085">
    <property type="entry name" value="Protease_inh_B-barrel_dom"/>
</dbReference>
<comment type="caution">
    <text evidence="5">The sequence shown here is derived from an EMBL/GenBank/DDBJ whole genome shotgun (WGS) entry which is preliminary data.</text>
</comment>
<dbReference type="AlphaFoldDB" id="A0A512JBC9"/>
<accession>A0A512JBC9</accession>
<feature type="compositionally biased region" description="Gly residues" evidence="2">
    <location>
        <begin position="164"/>
        <end position="173"/>
    </location>
</feature>
<reference evidence="8" key="2">
    <citation type="journal article" date="2019" name="Int. J. Syst. Evol. Microbiol.">
        <title>The Global Catalogue of Microorganisms (GCM) 10K type strain sequencing project: providing services to taxonomists for standard genome sequencing and annotation.</title>
        <authorList>
            <consortium name="The Broad Institute Genomics Platform"/>
            <consortium name="The Broad Institute Genome Sequencing Center for Infectious Disease"/>
            <person name="Wu L."/>
            <person name="Ma J."/>
        </authorList>
    </citation>
    <scope>NUCLEOTIDE SEQUENCE [LARGE SCALE GENOMIC DNA]</scope>
    <source>
        <strain evidence="8">NBRC 107715</strain>
    </source>
</reference>
<sequence>MKRALAVLLLVSGTGARAQEAAPPAPPFVPSLPETIAGVPGTWDLSRDGSTRRCVMTLTGESGEAGRRVFFPAGCRKALPILGTVAGWLFTDGAMRLVDRNLRPVLLFARRPDQRSLLAHAESGEAYSLVPLQIQAMRPPEPAVAEPSRAGARAGEAETPVGPGPEGGQGPGPGVYALDRYQDQDVCRLSLAPAEGASAPVHILEGCRDSGVAIFDPVTWRYASGRLTLVAKRGHVVNLVPTGDGRWRRDPETGTTFLLRKVEAP</sequence>
<organism evidence="5 7">
    <name type="scientific">Methylobacterium oxalidis</name>
    <dbReference type="NCBI Taxonomy" id="944322"/>
    <lineage>
        <taxon>Bacteria</taxon>
        <taxon>Pseudomonadati</taxon>
        <taxon>Pseudomonadota</taxon>
        <taxon>Alphaproteobacteria</taxon>
        <taxon>Hyphomicrobiales</taxon>
        <taxon>Methylobacteriaceae</taxon>
        <taxon>Methylobacterium</taxon>
    </lineage>
</organism>
<keyword evidence="1 3" id="KW-0732">Signal</keyword>
<evidence type="ECO:0000313" key="6">
    <source>
        <dbReference type="EMBL" id="GLS63786.1"/>
    </source>
</evidence>
<dbReference type="SUPFAM" id="SSF50882">
    <property type="entry name" value="beta-Barrel protease inhibitors"/>
    <property type="match status" value="2"/>
</dbReference>
<feature type="domain" description="Alkaline proteinase inhibitor/ Outer membrane lipoprotein Omp19" evidence="4">
    <location>
        <begin position="174"/>
        <end position="260"/>
    </location>
</feature>
<evidence type="ECO:0000313" key="7">
    <source>
        <dbReference type="Proteomes" id="UP000321960"/>
    </source>
</evidence>
<dbReference type="Gene3D" id="2.40.128.10">
    <property type="match status" value="2"/>
</dbReference>
<reference evidence="6" key="1">
    <citation type="journal article" date="2014" name="Int. J. Syst. Evol. Microbiol.">
        <title>Complete genome of a new Firmicutes species belonging to the dominant human colonic microbiota ('Ruminococcus bicirculans') reveals two chromosomes and a selective capacity to utilize plant glucans.</title>
        <authorList>
            <consortium name="NISC Comparative Sequencing Program"/>
            <person name="Wegmann U."/>
            <person name="Louis P."/>
            <person name="Goesmann A."/>
            <person name="Henrissat B."/>
            <person name="Duncan S.H."/>
            <person name="Flint H.J."/>
        </authorList>
    </citation>
    <scope>NUCLEOTIDE SEQUENCE</scope>
    <source>
        <strain evidence="6">NBRC 107715</strain>
    </source>
</reference>
<evidence type="ECO:0000256" key="3">
    <source>
        <dbReference type="SAM" id="SignalP"/>
    </source>
</evidence>
<feature type="signal peptide" evidence="3">
    <location>
        <begin position="1"/>
        <end position="18"/>
    </location>
</feature>
<evidence type="ECO:0000256" key="1">
    <source>
        <dbReference type="ARBA" id="ARBA00022729"/>
    </source>
</evidence>
<dbReference type="InterPro" id="IPR021140">
    <property type="entry name" value="Inh/Omp19"/>
</dbReference>
<dbReference type="EMBL" id="BJZU01000144">
    <property type="protein sequence ID" value="GEP07278.1"/>
    <property type="molecule type" value="Genomic_DNA"/>
</dbReference>
<gene>
    <name evidence="6" type="ORF">GCM10007888_21670</name>
    <name evidence="5" type="ORF">MOX02_53160</name>
</gene>
<feature type="region of interest" description="Disordered" evidence="2">
    <location>
        <begin position="141"/>
        <end position="175"/>
    </location>
</feature>
<evidence type="ECO:0000256" key="2">
    <source>
        <dbReference type="SAM" id="MobiDB-lite"/>
    </source>
</evidence>
<name>A0A512JBC9_9HYPH</name>
<evidence type="ECO:0000313" key="8">
    <source>
        <dbReference type="Proteomes" id="UP001156856"/>
    </source>
</evidence>
<dbReference type="EMBL" id="BSPK01000026">
    <property type="protein sequence ID" value="GLS63786.1"/>
    <property type="molecule type" value="Genomic_DNA"/>
</dbReference>
<dbReference type="RefSeq" id="WP_238179839.1">
    <property type="nucleotide sequence ID" value="NZ_BJZU01000144.1"/>
</dbReference>
<feature type="domain" description="Alkaline proteinase inhibitor/ Outer membrane lipoprotein Omp19" evidence="4">
    <location>
        <begin position="39"/>
        <end position="129"/>
    </location>
</feature>
<evidence type="ECO:0000313" key="5">
    <source>
        <dbReference type="EMBL" id="GEP07278.1"/>
    </source>
</evidence>
<feature type="chain" id="PRO_5022117872" description="Alkaline proteinase inhibitor/ Outer membrane lipoprotein Omp19 domain-containing protein" evidence="3">
    <location>
        <begin position="19"/>
        <end position="265"/>
    </location>
</feature>
<protein>
    <recommendedName>
        <fullName evidence="4">Alkaline proteinase inhibitor/ Outer membrane lipoprotein Omp19 domain-containing protein</fullName>
    </recommendedName>
</protein>
<reference evidence="6" key="4">
    <citation type="submission" date="2023-01" db="EMBL/GenBank/DDBJ databases">
        <title>Draft genome sequence of Methylobacterium oxalidis strain NBRC 107715.</title>
        <authorList>
            <person name="Sun Q."/>
            <person name="Mori K."/>
        </authorList>
    </citation>
    <scope>NUCLEOTIDE SEQUENCE</scope>
    <source>
        <strain evidence="6">NBRC 107715</strain>
    </source>
</reference>